<name>A0A2A6BBZ3_PRIPA</name>
<comment type="cofactor">
    <cofactor evidence="14 15">
        <name>Zn(2+)</name>
        <dbReference type="ChEBI" id="CHEBI:29105"/>
    </cofactor>
    <text evidence="14 15">Binds 1 zinc ion per subunit.</text>
</comment>
<dbReference type="SUPFAM" id="SSF49854">
    <property type="entry name" value="Spermadhesin, CUB domain"/>
    <property type="match status" value="1"/>
</dbReference>
<sequence>PSFGGVLLIPFPPSSFSSLVFACDHLIKQSQSALSNSVKKREMKSKRDYRGKDESLLDPVPSSLPPPLSIPFSILSLLTHVKWQLTIPPRGLAGTPQYVSGFQYVATNTQPTIQRVFDVNNGNVGNVNGFNNGFNNGVNNGFSSVQRDTSQKGNFVRSMLVDQRINSLDPSFYDCVYSVANSASTVIEQCYKDIGCCASTCCPNDAWRDKYGWAVALIVIFCILMLIALFVTLFCWLFNRSADKNQKKELLTNAGLSPAPSQPISLRNNLDDFQKMMKGFFKMTDNIPLTPNRRSNFGSAPLRYKYVDKTEYAANKGILDQVFESDLVLTTSQMSDVIADFQERVTGKKIRRRAKRKAIIGDRFRWPNATVPYSFKHADGKWVSVIRKGMAKWERETCIRFVPHTNQRDSVEYFRGGGCYSSVGRIGGKQWISIGYGCEGGGIVAHEIGHALGFWHEQSRPDRDTYININEDHIVKGTKGNFEKRMDIEDKDIPYDFGSVMHYGPQAFTNDWKYVTIETKDHRFQHTIGQRADISFVDVKHANRLYCGHICKFPLNCENGGYEDPLDCSKCKCPPGLGGIRCDRIATSTAGCGGEILVTGLWQTLTNSKIGECYWKLYVSEHKEGRMMYGLLPSIPLQTPTGKIHFEVLESNYKCDSSCADNYLEIKHTSKLEQTGFRQCCNAVPGPIISEGNQVIISSVAVERPANFTIRYILDSSAGLPKPPPAAWEGAGGLTSLLGSEAGIDNTFEKYVLTQLPNVLHTTSAQVPNIMNLIQAFLGR</sequence>
<dbReference type="EnsemblMetazoa" id="PPA21868.1">
    <property type="protein sequence ID" value="PPA21868.1"/>
    <property type="gene ID" value="WBGene00111422"/>
</dbReference>
<dbReference type="PRINTS" id="PR00480">
    <property type="entry name" value="ASTACIN"/>
</dbReference>
<dbReference type="SUPFAM" id="SSF55486">
    <property type="entry name" value="Metalloproteases ('zincins'), catalytic domain"/>
    <property type="match status" value="1"/>
</dbReference>
<feature type="compositionally biased region" description="Basic and acidic residues" evidence="16">
    <location>
        <begin position="45"/>
        <end position="55"/>
    </location>
</feature>
<feature type="active site" evidence="14">
    <location>
        <position position="447"/>
    </location>
</feature>
<dbReference type="Gene3D" id="3.40.390.10">
    <property type="entry name" value="Collagenase (Catalytic Domain)"/>
    <property type="match status" value="1"/>
</dbReference>
<evidence type="ECO:0000256" key="9">
    <source>
        <dbReference type="ARBA" id="ARBA00022833"/>
    </source>
</evidence>
<keyword evidence="11" id="KW-1015">Disulfide bond</keyword>
<protein>
    <recommendedName>
        <fullName evidence="15">Metalloendopeptidase</fullName>
        <ecNumber evidence="15">3.4.24.-</ecNumber>
    </recommendedName>
</protein>
<keyword evidence="4" id="KW-0245">EGF-like domain</keyword>
<keyword evidence="10 14" id="KW-0482">Metalloprotease</keyword>
<dbReference type="Pfam" id="PF01400">
    <property type="entry name" value="Astacin"/>
    <property type="match status" value="1"/>
</dbReference>
<evidence type="ECO:0000256" key="16">
    <source>
        <dbReference type="SAM" id="MobiDB-lite"/>
    </source>
</evidence>
<comment type="caution">
    <text evidence="13">Lacks conserved residue(s) required for the propagation of feature annotation.</text>
</comment>
<proteinExistence type="predicted"/>
<dbReference type="PANTHER" id="PTHR10127">
    <property type="entry name" value="DISCOIDIN, CUB, EGF, LAMININ , AND ZINC METALLOPROTEASE DOMAIN CONTAINING"/>
    <property type="match status" value="1"/>
</dbReference>
<dbReference type="PROSITE" id="PS00022">
    <property type="entry name" value="EGF_1"/>
    <property type="match status" value="1"/>
</dbReference>
<dbReference type="InterPro" id="IPR006026">
    <property type="entry name" value="Peptidase_Metallo"/>
</dbReference>
<feature type="binding site" evidence="14">
    <location>
        <position position="450"/>
    </location>
    <ligand>
        <name>Zn(2+)</name>
        <dbReference type="ChEBI" id="CHEBI:29105"/>
        <note>catalytic</note>
    </ligand>
</feature>
<comment type="function">
    <text evidence="1">Metalloprotease.</text>
</comment>
<evidence type="ECO:0000256" key="5">
    <source>
        <dbReference type="ARBA" id="ARBA00022670"/>
    </source>
</evidence>
<feature type="region of interest" description="Disordered" evidence="16">
    <location>
        <begin position="37"/>
        <end position="60"/>
    </location>
</feature>
<dbReference type="SMART" id="SM00235">
    <property type="entry name" value="ZnMc"/>
    <property type="match status" value="1"/>
</dbReference>
<evidence type="ECO:0000256" key="4">
    <source>
        <dbReference type="ARBA" id="ARBA00022536"/>
    </source>
</evidence>
<feature type="transmembrane region" description="Helical" evidence="17">
    <location>
        <begin position="211"/>
        <end position="238"/>
    </location>
</feature>
<keyword evidence="3" id="KW-0964">Secreted</keyword>
<keyword evidence="6 14" id="KW-0479">Metal-binding</keyword>
<dbReference type="PROSITE" id="PS01180">
    <property type="entry name" value="CUB"/>
    <property type="match status" value="1"/>
</dbReference>
<feature type="binding site" evidence="14">
    <location>
        <position position="446"/>
    </location>
    <ligand>
        <name>Zn(2+)</name>
        <dbReference type="ChEBI" id="CHEBI:29105"/>
        <note>catalytic</note>
    </ligand>
</feature>
<organism evidence="18 19">
    <name type="scientific">Pristionchus pacificus</name>
    <name type="common">Parasitic nematode worm</name>
    <dbReference type="NCBI Taxonomy" id="54126"/>
    <lineage>
        <taxon>Eukaryota</taxon>
        <taxon>Metazoa</taxon>
        <taxon>Ecdysozoa</taxon>
        <taxon>Nematoda</taxon>
        <taxon>Chromadorea</taxon>
        <taxon>Rhabditida</taxon>
        <taxon>Rhabditina</taxon>
        <taxon>Diplogasteromorpha</taxon>
        <taxon>Diplogasteroidea</taxon>
        <taxon>Neodiplogasteridae</taxon>
        <taxon>Pristionchus</taxon>
    </lineage>
</organism>
<evidence type="ECO:0000256" key="17">
    <source>
        <dbReference type="SAM" id="Phobius"/>
    </source>
</evidence>
<dbReference type="PANTHER" id="PTHR10127:SF898">
    <property type="entry name" value="ZINC METALLOPROTEINASE NAS-30"/>
    <property type="match status" value="1"/>
</dbReference>
<dbReference type="EC" id="3.4.24.-" evidence="15"/>
<dbReference type="AlphaFoldDB" id="A0A2A6BBZ3"/>
<keyword evidence="8 14" id="KW-0378">Hydrolase</keyword>
<evidence type="ECO:0000256" key="3">
    <source>
        <dbReference type="ARBA" id="ARBA00022525"/>
    </source>
</evidence>
<keyword evidence="17" id="KW-0472">Membrane</keyword>
<dbReference type="InterPro" id="IPR000742">
    <property type="entry name" value="EGF"/>
</dbReference>
<dbReference type="PROSITE" id="PS51864">
    <property type="entry name" value="ASTACIN"/>
    <property type="match status" value="1"/>
</dbReference>
<keyword evidence="9 14" id="KW-0862">Zinc</keyword>
<reference evidence="18" key="2">
    <citation type="submission" date="2022-06" db="UniProtKB">
        <authorList>
            <consortium name="EnsemblMetazoa"/>
        </authorList>
    </citation>
    <scope>IDENTIFICATION</scope>
    <source>
        <strain evidence="18">PS312</strain>
    </source>
</reference>
<dbReference type="GO" id="GO:0006508">
    <property type="term" value="P:proteolysis"/>
    <property type="evidence" value="ECO:0007669"/>
    <property type="project" value="UniProtKB-KW"/>
</dbReference>
<evidence type="ECO:0000256" key="2">
    <source>
        <dbReference type="ARBA" id="ARBA00004613"/>
    </source>
</evidence>
<reference evidence="19" key="1">
    <citation type="journal article" date="2008" name="Nat. Genet.">
        <title>The Pristionchus pacificus genome provides a unique perspective on nematode lifestyle and parasitism.</title>
        <authorList>
            <person name="Dieterich C."/>
            <person name="Clifton S.W."/>
            <person name="Schuster L.N."/>
            <person name="Chinwalla A."/>
            <person name="Delehaunty K."/>
            <person name="Dinkelacker I."/>
            <person name="Fulton L."/>
            <person name="Fulton R."/>
            <person name="Godfrey J."/>
            <person name="Minx P."/>
            <person name="Mitreva M."/>
            <person name="Roeseler W."/>
            <person name="Tian H."/>
            <person name="Witte H."/>
            <person name="Yang S.P."/>
            <person name="Wilson R.K."/>
            <person name="Sommer R.J."/>
        </authorList>
    </citation>
    <scope>NUCLEOTIDE SEQUENCE [LARGE SCALE GENOMIC DNA]</scope>
    <source>
        <strain evidence="19">PS312</strain>
    </source>
</reference>
<dbReference type="Proteomes" id="UP000005239">
    <property type="component" value="Unassembled WGS sequence"/>
</dbReference>
<keyword evidence="12" id="KW-0325">Glycoprotein</keyword>
<dbReference type="InterPro" id="IPR000859">
    <property type="entry name" value="CUB_dom"/>
</dbReference>
<evidence type="ECO:0000313" key="19">
    <source>
        <dbReference type="Proteomes" id="UP000005239"/>
    </source>
</evidence>
<dbReference type="InterPro" id="IPR035914">
    <property type="entry name" value="Sperma_CUB_dom_sf"/>
</dbReference>
<evidence type="ECO:0000256" key="1">
    <source>
        <dbReference type="ARBA" id="ARBA00002657"/>
    </source>
</evidence>
<evidence type="ECO:0000256" key="13">
    <source>
        <dbReference type="PROSITE-ProRule" id="PRU00059"/>
    </source>
</evidence>
<keyword evidence="17" id="KW-1133">Transmembrane helix</keyword>
<feature type="binding site" evidence="14">
    <location>
        <position position="456"/>
    </location>
    <ligand>
        <name>Zn(2+)</name>
        <dbReference type="ChEBI" id="CHEBI:29105"/>
        <note>catalytic</note>
    </ligand>
</feature>
<keyword evidence="17" id="KW-0812">Transmembrane</keyword>
<dbReference type="InterPro" id="IPR034035">
    <property type="entry name" value="Astacin-like_dom"/>
</dbReference>
<evidence type="ECO:0000313" key="18">
    <source>
        <dbReference type="EnsemblMetazoa" id="PPA21868.1"/>
    </source>
</evidence>
<accession>A0A2A6BBZ3</accession>
<dbReference type="GO" id="GO:0004222">
    <property type="term" value="F:metalloendopeptidase activity"/>
    <property type="evidence" value="ECO:0000318"/>
    <property type="project" value="GO_Central"/>
</dbReference>
<evidence type="ECO:0000256" key="12">
    <source>
        <dbReference type="ARBA" id="ARBA00023180"/>
    </source>
</evidence>
<dbReference type="InterPro" id="IPR001506">
    <property type="entry name" value="Peptidase_M12A"/>
</dbReference>
<dbReference type="FunFam" id="3.40.390.10:FF:000048">
    <property type="entry name" value="Zinc metalloproteinase"/>
    <property type="match status" value="1"/>
</dbReference>
<accession>A0A8R1YJ53</accession>
<evidence type="ECO:0000256" key="14">
    <source>
        <dbReference type="PROSITE-ProRule" id="PRU01211"/>
    </source>
</evidence>
<evidence type="ECO:0000256" key="8">
    <source>
        <dbReference type="ARBA" id="ARBA00022801"/>
    </source>
</evidence>
<dbReference type="GO" id="GO:0008270">
    <property type="term" value="F:zinc ion binding"/>
    <property type="evidence" value="ECO:0007669"/>
    <property type="project" value="UniProtKB-UniRule"/>
</dbReference>
<dbReference type="GO" id="GO:0005615">
    <property type="term" value="C:extracellular space"/>
    <property type="evidence" value="ECO:0000318"/>
    <property type="project" value="GO_Central"/>
</dbReference>
<evidence type="ECO:0000256" key="15">
    <source>
        <dbReference type="RuleBase" id="RU361183"/>
    </source>
</evidence>
<dbReference type="InterPro" id="IPR024079">
    <property type="entry name" value="MetalloPept_cat_dom_sf"/>
</dbReference>
<keyword evidence="19" id="KW-1185">Reference proteome</keyword>
<keyword evidence="7" id="KW-0732">Signal</keyword>
<evidence type="ECO:0000256" key="10">
    <source>
        <dbReference type="ARBA" id="ARBA00023049"/>
    </source>
</evidence>
<dbReference type="CDD" id="cd04280">
    <property type="entry name" value="ZnMc_astacin_like"/>
    <property type="match status" value="1"/>
</dbReference>
<evidence type="ECO:0000256" key="7">
    <source>
        <dbReference type="ARBA" id="ARBA00022729"/>
    </source>
</evidence>
<keyword evidence="5 14" id="KW-0645">Protease</keyword>
<evidence type="ECO:0000256" key="11">
    <source>
        <dbReference type="ARBA" id="ARBA00023157"/>
    </source>
</evidence>
<comment type="subcellular location">
    <subcellularLocation>
        <location evidence="2">Secreted</location>
    </subcellularLocation>
</comment>
<evidence type="ECO:0000256" key="6">
    <source>
        <dbReference type="ARBA" id="ARBA00022723"/>
    </source>
</evidence>
<gene>
    <name evidence="18" type="primary">WBGene00111422</name>
</gene>